<dbReference type="Gene3D" id="2.60.120.920">
    <property type="match status" value="1"/>
</dbReference>
<dbReference type="InterPro" id="IPR050143">
    <property type="entry name" value="TRIM/RBCC"/>
</dbReference>
<dbReference type="InterPro" id="IPR000315">
    <property type="entry name" value="Znf_B-box"/>
</dbReference>
<dbReference type="PROSITE" id="PS50119">
    <property type="entry name" value="ZF_BBOX"/>
    <property type="match status" value="1"/>
</dbReference>
<dbReference type="Pfam" id="PF00643">
    <property type="entry name" value="zf-B_box"/>
    <property type="match status" value="1"/>
</dbReference>
<dbReference type="SMART" id="SM00184">
    <property type="entry name" value="RING"/>
    <property type="match status" value="1"/>
</dbReference>
<dbReference type="InterPro" id="IPR013320">
    <property type="entry name" value="ConA-like_dom_sf"/>
</dbReference>
<comment type="caution">
    <text evidence="8">The sequence shown here is derived from an EMBL/GenBank/DDBJ whole genome shotgun (WGS) entry which is preliminary data.</text>
</comment>
<dbReference type="CDD" id="cd13733">
    <property type="entry name" value="SPRY_PRY_C-I_1"/>
    <property type="match status" value="1"/>
</dbReference>
<evidence type="ECO:0000256" key="2">
    <source>
        <dbReference type="ARBA" id="ARBA00022771"/>
    </source>
</evidence>
<dbReference type="PROSITE" id="PS00518">
    <property type="entry name" value="ZF_RING_1"/>
    <property type="match status" value="1"/>
</dbReference>
<feature type="domain" description="B box-type" evidence="6">
    <location>
        <begin position="130"/>
        <end position="167"/>
    </location>
</feature>
<sequence>MTSGEEAGLALSLVNEVTCPLCSSLFVDPVRLDCEHNYCRQCIIDYWKKGEQKQEGEVEGKSNGGYTCPLCQEIFPQFTLKSNKLLATIVERVRSLGMQHHKVPLEGTRKCAPTQGTLVQRAESEGVRGLCSAHREPLKMYCEEERTAICVVCAVSKDHRTHSLAPIEEIFTQCQETFQVAVKHFERQKEDIEKLYLKREQEIQDIKKQSVSLQAHLVQETEQLLQCIQTERERLCSTLQRDTERLLALRQKALTHLSQETGTLQQEVTSMNARLEKEVHDPAALVKDIQELTVRLRAQLRALDDDVTEWFDLGIYKGPIQYFVWKKLEEVIQPGLSTLTLDPATANPFLSLSDDLTSTRYSHTPREDLPMGEARFEFSPCVLAKCGFSSGQHYWEVEVGDQSDWDVGVADETAERDGWVVLSPENGYWTVGNKGVRKVGVYLDYEAGQLSFYNAEDMSPLFSFLGENFKETLYPFFYPSADSSAQPLKLLNPRA</sequence>
<organism evidence="8 9">
    <name type="scientific">Albula glossodonta</name>
    <name type="common">roundjaw bonefish</name>
    <dbReference type="NCBI Taxonomy" id="121402"/>
    <lineage>
        <taxon>Eukaryota</taxon>
        <taxon>Metazoa</taxon>
        <taxon>Chordata</taxon>
        <taxon>Craniata</taxon>
        <taxon>Vertebrata</taxon>
        <taxon>Euteleostomi</taxon>
        <taxon>Actinopterygii</taxon>
        <taxon>Neopterygii</taxon>
        <taxon>Teleostei</taxon>
        <taxon>Albuliformes</taxon>
        <taxon>Albulidae</taxon>
        <taxon>Albula</taxon>
    </lineage>
</organism>
<evidence type="ECO:0000256" key="1">
    <source>
        <dbReference type="ARBA" id="ARBA00022723"/>
    </source>
</evidence>
<dbReference type="SUPFAM" id="SSF49899">
    <property type="entry name" value="Concanavalin A-like lectins/glucanases"/>
    <property type="match status" value="1"/>
</dbReference>
<dbReference type="EMBL" id="JAFBMS010002917">
    <property type="protein sequence ID" value="KAG9327949.1"/>
    <property type="molecule type" value="Genomic_DNA"/>
</dbReference>
<feature type="domain" description="RING-type" evidence="5">
    <location>
        <begin position="19"/>
        <end position="72"/>
    </location>
</feature>
<dbReference type="PROSITE" id="PS50188">
    <property type="entry name" value="B302_SPRY"/>
    <property type="match status" value="1"/>
</dbReference>
<dbReference type="AlphaFoldDB" id="A0A8T2MHX7"/>
<protein>
    <submittedName>
        <fullName evidence="8">Uncharacterized protein</fullName>
    </submittedName>
</protein>
<dbReference type="Pfam" id="PF15227">
    <property type="entry name" value="zf-C3HC4_4"/>
    <property type="match status" value="1"/>
</dbReference>
<keyword evidence="3" id="KW-0862">Zinc</keyword>
<dbReference type="CDD" id="cd19762">
    <property type="entry name" value="Bbox2_TRIM7-like"/>
    <property type="match status" value="1"/>
</dbReference>
<dbReference type="InterPro" id="IPR003879">
    <property type="entry name" value="Butyrophylin_SPRY"/>
</dbReference>
<dbReference type="Pfam" id="PF13765">
    <property type="entry name" value="PRY"/>
    <property type="match status" value="1"/>
</dbReference>
<dbReference type="InterPro" id="IPR013083">
    <property type="entry name" value="Znf_RING/FYVE/PHD"/>
</dbReference>
<dbReference type="InterPro" id="IPR006574">
    <property type="entry name" value="PRY"/>
</dbReference>
<dbReference type="InterPro" id="IPR001841">
    <property type="entry name" value="Znf_RING"/>
</dbReference>
<dbReference type="PANTHER" id="PTHR24103">
    <property type="entry name" value="E3 UBIQUITIN-PROTEIN LIGASE TRIM"/>
    <property type="match status" value="1"/>
</dbReference>
<evidence type="ECO:0000256" key="3">
    <source>
        <dbReference type="ARBA" id="ARBA00022833"/>
    </source>
</evidence>
<dbReference type="InterPro" id="IPR001870">
    <property type="entry name" value="B30.2/SPRY"/>
</dbReference>
<proteinExistence type="predicted"/>
<accession>A0A8T2MHX7</accession>
<dbReference type="PROSITE" id="PS50089">
    <property type="entry name" value="ZF_RING_2"/>
    <property type="match status" value="1"/>
</dbReference>
<dbReference type="GO" id="GO:0008270">
    <property type="term" value="F:zinc ion binding"/>
    <property type="evidence" value="ECO:0007669"/>
    <property type="project" value="UniProtKB-KW"/>
</dbReference>
<dbReference type="SUPFAM" id="SSF57850">
    <property type="entry name" value="RING/U-box"/>
    <property type="match status" value="1"/>
</dbReference>
<keyword evidence="1" id="KW-0479">Metal-binding</keyword>
<evidence type="ECO:0000259" key="6">
    <source>
        <dbReference type="PROSITE" id="PS50119"/>
    </source>
</evidence>
<dbReference type="InterPro" id="IPR003877">
    <property type="entry name" value="SPRY_dom"/>
</dbReference>
<dbReference type="SMART" id="SM00589">
    <property type="entry name" value="PRY"/>
    <property type="match status" value="1"/>
</dbReference>
<dbReference type="SMART" id="SM00336">
    <property type="entry name" value="BBOX"/>
    <property type="match status" value="1"/>
</dbReference>
<evidence type="ECO:0000259" key="5">
    <source>
        <dbReference type="PROSITE" id="PS50089"/>
    </source>
</evidence>
<dbReference type="SUPFAM" id="SSF57845">
    <property type="entry name" value="B-box zinc-binding domain"/>
    <property type="match status" value="1"/>
</dbReference>
<name>A0A8T2MHX7_9TELE</name>
<evidence type="ECO:0000259" key="7">
    <source>
        <dbReference type="PROSITE" id="PS50188"/>
    </source>
</evidence>
<evidence type="ECO:0000256" key="4">
    <source>
        <dbReference type="PROSITE-ProRule" id="PRU00024"/>
    </source>
</evidence>
<gene>
    <name evidence="8" type="ORF">JZ751_017206</name>
</gene>
<dbReference type="OrthoDB" id="9049620at2759"/>
<dbReference type="Proteomes" id="UP000824540">
    <property type="component" value="Unassembled WGS sequence"/>
</dbReference>
<dbReference type="InterPro" id="IPR017907">
    <property type="entry name" value="Znf_RING_CS"/>
</dbReference>
<keyword evidence="9" id="KW-1185">Reference proteome</keyword>
<dbReference type="Gene3D" id="3.30.160.60">
    <property type="entry name" value="Classic Zinc Finger"/>
    <property type="match status" value="1"/>
</dbReference>
<evidence type="ECO:0000313" key="8">
    <source>
        <dbReference type="EMBL" id="KAG9327949.1"/>
    </source>
</evidence>
<dbReference type="SMART" id="SM00449">
    <property type="entry name" value="SPRY"/>
    <property type="match status" value="1"/>
</dbReference>
<feature type="domain" description="B30.2/SPRY" evidence="7">
    <location>
        <begin position="318"/>
        <end position="495"/>
    </location>
</feature>
<dbReference type="Gene3D" id="3.30.40.10">
    <property type="entry name" value="Zinc/RING finger domain, C3HC4 (zinc finger)"/>
    <property type="match status" value="1"/>
</dbReference>
<reference evidence="8" key="1">
    <citation type="thesis" date="2021" institute="BYU ScholarsArchive" country="Provo, UT, USA">
        <title>Applications of and Algorithms for Genome Assembly and Genomic Analyses with an Emphasis on Marine Teleosts.</title>
        <authorList>
            <person name="Pickett B.D."/>
        </authorList>
    </citation>
    <scope>NUCLEOTIDE SEQUENCE</scope>
    <source>
        <strain evidence="8">HI-2016</strain>
    </source>
</reference>
<dbReference type="InterPro" id="IPR043136">
    <property type="entry name" value="B30.2/SPRY_sf"/>
</dbReference>
<evidence type="ECO:0000313" key="9">
    <source>
        <dbReference type="Proteomes" id="UP000824540"/>
    </source>
</evidence>
<keyword evidence="2 4" id="KW-0863">Zinc-finger</keyword>
<dbReference type="Pfam" id="PF00622">
    <property type="entry name" value="SPRY"/>
    <property type="match status" value="1"/>
</dbReference>
<dbReference type="PRINTS" id="PR01407">
    <property type="entry name" value="BUTYPHLNCDUF"/>
</dbReference>